<name>A0ABX9JNA2_9BACT</name>
<dbReference type="Proteomes" id="UP000256345">
    <property type="component" value="Unassembled WGS sequence"/>
</dbReference>
<keyword evidence="2" id="KW-1185">Reference proteome</keyword>
<accession>A0ABX9JNA2</accession>
<proteinExistence type="predicted"/>
<reference evidence="1 2" key="1">
    <citation type="submission" date="2018-08" db="EMBL/GenBank/DDBJ databases">
        <title>Genomic Encyclopedia of Archaeal and Bacterial Type Strains, Phase II (KMG-II): from individual species to whole genera.</title>
        <authorList>
            <person name="Goeker M."/>
        </authorList>
    </citation>
    <scope>NUCLEOTIDE SEQUENCE [LARGE SCALE GENOMIC DNA]</scope>
    <source>
        <strain evidence="1 2">DSM 2261</strain>
    </source>
</reference>
<dbReference type="EMBL" id="QUMU01000018">
    <property type="protein sequence ID" value="REG22939.1"/>
    <property type="molecule type" value="Genomic_DNA"/>
</dbReference>
<protein>
    <recommendedName>
        <fullName evidence="3">(2Fe-2S) ferredoxin domain-containing protein</fullName>
    </recommendedName>
</protein>
<sequence>MCAPDRGVIRGDVSEPKEVQPRWEGLVFVCRKCMKRAGAEELRSTLKEELGRGVRVVRGSCLKLCPKGRVTVVVGSGEGMRCLLVDPEEDADSLVRAVSRALGRPSE</sequence>
<organism evidence="1 2">
    <name type="scientific">Archangium gephyra</name>
    <dbReference type="NCBI Taxonomy" id="48"/>
    <lineage>
        <taxon>Bacteria</taxon>
        <taxon>Pseudomonadati</taxon>
        <taxon>Myxococcota</taxon>
        <taxon>Myxococcia</taxon>
        <taxon>Myxococcales</taxon>
        <taxon>Cystobacterineae</taxon>
        <taxon>Archangiaceae</taxon>
        <taxon>Archangium</taxon>
    </lineage>
</organism>
<gene>
    <name evidence="1" type="ORF">ATI61_118144</name>
</gene>
<evidence type="ECO:0000313" key="1">
    <source>
        <dbReference type="EMBL" id="REG22939.1"/>
    </source>
</evidence>
<evidence type="ECO:0008006" key="3">
    <source>
        <dbReference type="Google" id="ProtNLM"/>
    </source>
</evidence>
<comment type="caution">
    <text evidence="1">The sequence shown here is derived from an EMBL/GenBank/DDBJ whole genome shotgun (WGS) entry which is preliminary data.</text>
</comment>
<evidence type="ECO:0000313" key="2">
    <source>
        <dbReference type="Proteomes" id="UP000256345"/>
    </source>
</evidence>
<dbReference type="Gene3D" id="3.40.30.10">
    <property type="entry name" value="Glutaredoxin"/>
    <property type="match status" value="1"/>
</dbReference>